<dbReference type="RefSeq" id="WP_201632518.1">
    <property type="nucleotide sequence ID" value="NZ_JAEQNB010000001.1"/>
</dbReference>
<dbReference type="EMBL" id="JAEQNB010000001">
    <property type="protein sequence ID" value="MBL0386337.1"/>
    <property type="molecule type" value="Genomic_DNA"/>
</dbReference>
<evidence type="ECO:0000313" key="2">
    <source>
        <dbReference type="EMBL" id="MBL0386337.1"/>
    </source>
</evidence>
<proteinExistence type="predicted"/>
<organism evidence="2 3">
    <name type="scientific">Tumebacillus amylolyticus</name>
    <dbReference type="NCBI Taxonomy" id="2801339"/>
    <lineage>
        <taxon>Bacteria</taxon>
        <taxon>Bacillati</taxon>
        <taxon>Bacillota</taxon>
        <taxon>Bacilli</taxon>
        <taxon>Bacillales</taxon>
        <taxon>Alicyclobacillaceae</taxon>
        <taxon>Tumebacillus</taxon>
    </lineage>
</organism>
<dbReference type="InterPro" id="IPR035897">
    <property type="entry name" value="Toll_tir_struct_dom_sf"/>
</dbReference>
<evidence type="ECO:0000313" key="3">
    <source>
        <dbReference type="Proteomes" id="UP000602284"/>
    </source>
</evidence>
<gene>
    <name evidence="2" type="ORF">JJB07_06725</name>
</gene>
<dbReference type="SUPFAM" id="SSF52200">
    <property type="entry name" value="Toll/Interleukin receptor TIR domain"/>
    <property type="match status" value="1"/>
</dbReference>
<dbReference type="Proteomes" id="UP000602284">
    <property type="component" value="Unassembled WGS sequence"/>
</dbReference>
<sequence>MTYNIFLSHAVADKVLVQRFVEFLKLGLDLRRQDIYCTSLGAIPTGQDFIENIHTHVSECKLIIMLITENFLESKFCLCELGATWALGKSIYPIIVPPLNYDCLDSTPLRTTNAIKLDNEEQLDKMSNEFLQRNIISSIDSVEFNKSKKTFLRDIPTVYKKSIRYVPIEEHNELLSKVSKLSNELLEKEKLIKSNKLTTSKQNRDSSVVELVTGGSKSLQEATTNMLNKLKEAETFKTTIDRILNLKNAERIYSNPSWTNTQSDGEVTETNVSMPSGDFCFYFVYGDDGFIDYCLLLCICRTEEQVYNCLPDITITVQSYKSISNMQFEFVIAYAGDNNLMNTKAQEFFDNVVKKYRVKSKGIFYFDIWDTNRVTDLEKQYALRVEGR</sequence>
<comment type="caution">
    <text evidence="2">The sequence shown here is derived from an EMBL/GenBank/DDBJ whole genome shotgun (WGS) entry which is preliminary data.</text>
</comment>
<dbReference type="InterPro" id="IPR000157">
    <property type="entry name" value="TIR_dom"/>
</dbReference>
<dbReference type="SMART" id="SM00255">
    <property type="entry name" value="TIR"/>
    <property type="match status" value="1"/>
</dbReference>
<feature type="domain" description="TIR" evidence="1">
    <location>
        <begin position="1"/>
        <end position="134"/>
    </location>
</feature>
<dbReference type="Gene3D" id="3.40.50.10140">
    <property type="entry name" value="Toll/interleukin-1 receptor homology (TIR) domain"/>
    <property type="match status" value="1"/>
</dbReference>
<accession>A0ABS1J7R9</accession>
<dbReference type="PROSITE" id="PS50104">
    <property type="entry name" value="TIR"/>
    <property type="match status" value="1"/>
</dbReference>
<reference evidence="2 3" key="1">
    <citation type="submission" date="2021-01" db="EMBL/GenBank/DDBJ databases">
        <title>Tumebacillus sp. strain ITR2 16S ribosomal RNA gene Genome sequencing and assembly.</title>
        <authorList>
            <person name="Kang M."/>
        </authorList>
    </citation>
    <scope>NUCLEOTIDE SEQUENCE [LARGE SCALE GENOMIC DNA]</scope>
    <source>
        <strain evidence="2 3">ITR2</strain>
    </source>
</reference>
<evidence type="ECO:0000259" key="1">
    <source>
        <dbReference type="PROSITE" id="PS50104"/>
    </source>
</evidence>
<keyword evidence="3" id="KW-1185">Reference proteome</keyword>
<protein>
    <submittedName>
        <fullName evidence="2">Toll/interleukin-1 receptor domain-containing protein</fullName>
    </submittedName>
</protein>
<dbReference type="Pfam" id="PF13676">
    <property type="entry name" value="TIR_2"/>
    <property type="match status" value="1"/>
</dbReference>
<keyword evidence="2" id="KW-0675">Receptor</keyword>
<name>A0ABS1J7R9_9BACL</name>